<sequence length="568" mass="64034">MFFVRLTGPLRGEAAREHREEHSLGTTSLTVQRRQPGSSSWGTLNTLYPESGDSSSNNISVRRSWGAFAIAAQGTIRKLLDVYFEIVYPIFPLFHRPSFEEKLNQNEHLQDTGLFASTMAACALASARVRDGALFSVQSTDLSQPPSEMFFNAAKDLIPKDLGNAKGTSFMRACALLAITSIQNGQIRSMQQYLGYYHTLMAMDGRYDEKLWPKELTPIEKEERRRLFWSIYTLDIYSSIVWGGIIRHREAQCLVRYPTELDDEHITATGYDMSNNSAVNWLQGWNFTTDLYRILEHAVDEVRGRFSLRTRTVQFLSGRSSTSLTEAAVMKDVLDTYLSLPQQFHECREITGDASQDLFGFQSANIQATLQLLRTVLLSAEENVSVSRKCDVAGELLRVFSIVPVEYLRAISSPLLHHLAGIGNILGSVIEGTLSESSYQRIRKLLLELADLLHRLESRLYRAAGASEHLRMQVDKIDEYMRNQGAHERQVRQNTHNILIPSNIGGPQEPTSLNISNVSQDGLFHHEGTDPENVALSPFQLPPELLIDWPWPFDFGGADSLFTIPTEE</sequence>
<feature type="domain" description="Xylanolytic transcriptional activator regulatory" evidence="3">
    <location>
        <begin position="80"/>
        <end position="302"/>
    </location>
</feature>
<dbReference type="CDD" id="cd12148">
    <property type="entry name" value="fungal_TF_MHR"/>
    <property type="match status" value="1"/>
</dbReference>
<keyword evidence="1" id="KW-0539">Nucleus</keyword>
<accession>A0A6V8HIE4</accession>
<dbReference type="Proteomes" id="UP000053095">
    <property type="component" value="Unassembled WGS sequence"/>
</dbReference>
<dbReference type="GO" id="GO:0008270">
    <property type="term" value="F:zinc ion binding"/>
    <property type="evidence" value="ECO:0007669"/>
    <property type="project" value="InterPro"/>
</dbReference>
<dbReference type="GO" id="GO:0003677">
    <property type="term" value="F:DNA binding"/>
    <property type="evidence" value="ECO:0007669"/>
    <property type="project" value="InterPro"/>
</dbReference>
<organism evidence="4 5">
    <name type="scientific">Talaromyces pinophilus</name>
    <name type="common">Penicillium pinophilum</name>
    <dbReference type="NCBI Taxonomy" id="128442"/>
    <lineage>
        <taxon>Eukaryota</taxon>
        <taxon>Fungi</taxon>
        <taxon>Dikarya</taxon>
        <taxon>Ascomycota</taxon>
        <taxon>Pezizomycotina</taxon>
        <taxon>Eurotiomycetes</taxon>
        <taxon>Eurotiomycetidae</taxon>
        <taxon>Eurotiales</taxon>
        <taxon>Trichocomaceae</taxon>
        <taxon>Talaromyces</taxon>
        <taxon>Talaromyces sect. Talaromyces</taxon>
    </lineage>
</organism>
<dbReference type="Pfam" id="PF04082">
    <property type="entry name" value="Fungal_trans"/>
    <property type="match status" value="1"/>
</dbReference>
<dbReference type="PANTHER" id="PTHR46910:SF18">
    <property type="entry name" value="ZN(II)2CYS6 TRANSCRIPTION FACTOR (EUROFUNG)"/>
    <property type="match status" value="1"/>
</dbReference>
<dbReference type="AlphaFoldDB" id="A0A6V8HIE4"/>
<evidence type="ECO:0000259" key="3">
    <source>
        <dbReference type="Pfam" id="PF04082"/>
    </source>
</evidence>
<evidence type="ECO:0000313" key="5">
    <source>
        <dbReference type="Proteomes" id="UP000053095"/>
    </source>
</evidence>
<dbReference type="GO" id="GO:0006351">
    <property type="term" value="P:DNA-templated transcription"/>
    <property type="evidence" value="ECO:0007669"/>
    <property type="project" value="InterPro"/>
</dbReference>
<comment type="caution">
    <text evidence="4">The sequence shown here is derived from an EMBL/GenBank/DDBJ whole genome shotgun (WGS) entry which is preliminary data.</text>
</comment>
<dbReference type="EMBL" id="DF933838">
    <property type="protein sequence ID" value="GAM41390.1"/>
    <property type="molecule type" value="Genomic_DNA"/>
</dbReference>
<dbReference type="InterPro" id="IPR050987">
    <property type="entry name" value="AtrR-like"/>
</dbReference>
<feature type="region of interest" description="Disordered" evidence="2">
    <location>
        <begin position="13"/>
        <end position="43"/>
    </location>
</feature>
<feature type="compositionally biased region" description="Basic and acidic residues" evidence="2">
    <location>
        <begin position="13"/>
        <end position="23"/>
    </location>
</feature>
<name>A0A6V8HIE4_TALPI</name>
<feature type="compositionally biased region" description="Polar residues" evidence="2">
    <location>
        <begin position="24"/>
        <end position="43"/>
    </location>
</feature>
<evidence type="ECO:0000313" key="4">
    <source>
        <dbReference type="EMBL" id="GAM41390.1"/>
    </source>
</evidence>
<protein>
    <recommendedName>
        <fullName evidence="3">Xylanolytic transcriptional activator regulatory domain-containing protein</fullName>
    </recommendedName>
</protein>
<gene>
    <name evidence="4" type="ORF">TCE0_042f14474</name>
</gene>
<dbReference type="PANTHER" id="PTHR46910">
    <property type="entry name" value="TRANSCRIPTION FACTOR PDR1"/>
    <property type="match status" value="1"/>
</dbReference>
<dbReference type="GO" id="GO:0003700">
    <property type="term" value="F:DNA-binding transcription factor activity"/>
    <property type="evidence" value="ECO:0007669"/>
    <property type="project" value="InterPro"/>
</dbReference>
<keyword evidence="5" id="KW-1185">Reference proteome</keyword>
<proteinExistence type="predicted"/>
<dbReference type="InterPro" id="IPR007219">
    <property type="entry name" value="XnlR_reg_dom"/>
</dbReference>
<evidence type="ECO:0000256" key="2">
    <source>
        <dbReference type="SAM" id="MobiDB-lite"/>
    </source>
</evidence>
<reference evidence="5" key="1">
    <citation type="journal article" date="2015" name="Genome Announc.">
        <title>Draft genome sequence of Talaromyces cellulolyticus strain Y-94, a source of lignocellulosic biomass-degrading enzymes.</title>
        <authorList>
            <person name="Fujii T."/>
            <person name="Koike H."/>
            <person name="Sawayama S."/>
            <person name="Yano S."/>
            <person name="Inoue H."/>
        </authorList>
    </citation>
    <scope>NUCLEOTIDE SEQUENCE [LARGE SCALE GENOMIC DNA]</scope>
    <source>
        <strain evidence="5">Y-94</strain>
    </source>
</reference>
<evidence type="ECO:0000256" key="1">
    <source>
        <dbReference type="ARBA" id="ARBA00023242"/>
    </source>
</evidence>